<dbReference type="InterPro" id="IPR000086">
    <property type="entry name" value="NUDIX_hydrolase_dom"/>
</dbReference>
<proteinExistence type="predicted"/>
<evidence type="ECO:0000259" key="3">
    <source>
        <dbReference type="PROSITE" id="PS51462"/>
    </source>
</evidence>
<dbReference type="Pfam" id="PF00293">
    <property type="entry name" value="NUDIX"/>
    <property type="match status" value="1"/>
</dbReference>
<evidence type="ECO:0000256" key="2">
    <source>
        <dbReference type="ARBA" id="ARBA00022801"/>
    </source>
</evidence>
<comment type="cofactor">
    <cofactor evidence="1">
        <name>Mg(2+)</name>
        <dbReference type="ChEBI" id="CHEBI:18420"/>
    </cofactor>
</comment>
<accession>A0ABN2VF64</accession>
<dbReference type="EMBL" id="BAAAPE010000001">
    <property type="protein sequence ID" value="GAA2060563.1"/>
    <property type="molecule type" value="Genomic_DNA"/>
</dbReference>
<dbReference type="InterPro" id="IPR020084">
    <property type="entry name" value="NUDIX_hydrolase_CS"/>
</dbReference>
<gene>
    <name evidence="4" type="ORF">GCM10009801_02220</name>
</gene>
<dbReference type="RefSeq" id="WP_344522961.1">
    <property type="nucleotide sequence ID" value="NZ_BAAAPE010000001.1"/>
</dbReference>
<organism evidence="4 5">
    <name type="scientific">Streptomyces albiaxialis</name>
    <dbReference type="NCBI Taxonomy" id="329523"/>
    <lineage>
        <taxon>Bacteria</taxon>
        <taxon>Bacillati</taxon>
        <taxon>Actinomycetota</taxon>
        <taxon>Actinomycetes</taxon>
        <taxon>Kitasatosporales</taxon>
        <taxon>Streptomycetaceae</taxon>
        <taxon>Streptomyces</taxon>
    </lineage>
</organism>
<evidence type="ECO:0000313" key="5">
    <source>
        <dbReference type="Proteomes" id="UP001500016"/>
    </source>
</evidence>
<dbReference type="PANTHER" id="PTHR43046:SF16">
    <property type="entry name" value="ADP-RIBOSE PYROPHOSPHATASE YJHB-RELATED"/>
    <property type="match status" value="1"/>
</dbReference>
<dbReference type="Gene3D" id="3.90.79.10">
    <property type="entry name" value="Nucleoside Triphosphate Pyrophosphohydrolase"/>
    <property type="match status" value="1"/>
</dbReference>
<name>A0ABN2VF64_9ACTN</name>
<dbReference type="PROSITE" id="PS51462">
    <property type="entry name" value="NUDIX"/>
    <property type="match status" value="1"/>
</dbReference>
<dbReference type="Proteomes" id="UP001500016">
    <property type="component" value="Unassembled WGS sequence"/>
</dbReference>
<dbReference type="PANTHER" id="PTHR43046">
    <property type="entry name" value="GDP-MANNOSE MANNOSYL HYDROLASE"/>
    <property type="match status" value="1"/>
</dbReference>
<dbReference type="InterPro" id="IPR015797">
    <property type="entry name" value="NUDIX_hydrolase-like_dom_sf"/>
</dbReference>
<dbReference type="PROSITE" id="PS00893">
    <property type="entry name" value="NUDIX_BOX"/>
    <property type="match status" value="1"/>
</dbReference>
<sequence>MSAGERKRHSRVVDLFVLLHRDDGRVLLLRRCGGVYASGLLAPPSGHLEAGETVVEGALRETYEEVGVAVQERHLEFCHVIDHRSPEGQQRLGVAFRAERWQGEPYNKEPHKHSQLVWADPARPPADCVPYARALLGQFATGGLLSVDGYDGYDGSRGREGRWAR</sequence>
<evidence type="ECO:0000256" key="1">
    <source>
        <dbReference type="ARBA" id="ARBA00001946"/>
    </source>
</evidence>
<feature type="domain" description="Nudix hydrolase" evidence="3">
    <location>
        <begin position="9"/>
        <end position="141"/>
    </location>
</feature>
<reference evidence="4 5" key="1">
    <citation type="journal article" date="2019" name="Int. J. Syst. Evol. Microbiol.">
        <title>The Global Catalogue of Microorganisms (GCM) 10K type strain sequencing project: providing services to taxonomists for standard genome sequencing and annotation.</title>
        <authorList>
            <consortium name="The Broad Institute Genomics Platform"/>
            <consortium name="The Broad Institute Genome Sequencing Center for Infectious Disease"/>
            <person name="Wu L."/>
            <person name="Ma J."/>
        </authorList>
    </citation>
    <scope>NUCLEOTIDE SEQUENCE [LARGE SCALE GENOMIC DNA]</scope>
    <source>
        <strain evidence="4 5">JCM 15478</strain>
    </source>
</reference>
<evidence type="ECO:0000313" key="4">
    <source>
        <dbReference type="EMBL" id="GAA2060563.1"/>
    </source>
</evidence>
<keyword evidence="5" id="KW-1185">Reference proteome</keyword>
<dbReference type="SUPFAM" id="SSF55811">
    <property type="entry name" value="Nudix"/>
    <property type="match status" value="1"/>
</dbReference>
<protein>
    <recommendedName>
        <fullName evidence="3">Nudix hydrolase domain-containing protein</fullName>
    </recommendedName>
</protein>
<keyword evidence="2" id="KW-0378">Hydrolase</keyword>
<comment type="caution">
    <text evidence="4">The sequence shown here is derived from an EMBL/GenBank/DDBJ whole genome shotgun (WGS) entry which is preliminary data.</text>
</comment>